<dbReference type="Proteomes" id="UP001198565">
    <property type="component" value="Unassembled WGS sequence"/>
</dbReference>
<keyword evidence="4" id="KW-1185">Reference proteome</keyword>
<keyword evidence="1" id="KW-1133">Transmembrane helix</keyword>
<feature type="transmembrane region" description="Helical" evidence="1">
    <location>
        <begin position="73"/>
        <end position="90"/>
    </location>
</feature>
<keyword evidence="1" id="KW-0472">Membrane</keyword>
<dbReference type="InterPro" id="IPR043831">
    <property type="entry name" value="DUF5808"/>
</dbReference>
<keyword evidence="1" id="KW-0812">Transmembrane</keyword>
<feature type="domain" description="DUF5808" evidence="2">
    <location>
        <begin position="50"/>
        <end position="75"/>
    </location>
</feature>
<sequence>MGAVCAVTAAWPSLSCGAYVDARQAERGGGGVNRDDDDRYWKLGQFYVNRDDPRVLVPKRLGFGRTLNFARPVSWLLFAAPIAVGVFTAAHKG</sequence>
<reference evidence="3 4" key="1">
    <citation type="submission" date="2021-08" db="EMBL/GenBank/DDBJ databases">
        <title>Streptomyces sp. PTM05 isolated from lichen.</title>
        <authorList>
            <person name="Somphong A."/>
            <person name="Phongsopitanun W."/>
            <person name="Tanasupawat S."/>
        </authorList>
    </citation>
    <scope>NUCLEOTIDE SEQUENCE [LARGE SCALE GENOMIC DNA]</scope>
    <source>
        <strain evidence="3 4">Ptm05</strain>
    </source>
</reference>
<evidence type="ECO:0000259" key="2">
    <source>
        <dbReference type="Pfam" id="PF19124"/>
    </source>
</evidence>
<name>A0ABS7QX51_9ACTN</name>
<organism evidence="3 4">
    <name type="scientific">Streptantibioticus parmotrematis</name>
    <dbReference type="NCBI Taxonomy" id="2873249"/>
    <lineage>
        <taxon>Bacteria</taxon>
        <taxon>Bacillati</taxon>
        <taxon>Actinomycetota</taxon>
        <taxon>Actinomycetes</taxon>
        <taxon>Kitasatosporales</taxon>
        <taxon>Streptomycetaceae</taxon>
        <taxon>Streptantibioticus</taxon>
    </lineage>
</organism>
<evidence type="ECO:0000256" key="1">
    <source>
        <dbReference type="SAM" id="Phobius"/>
    </source>
</evidence>
<accession>A0ABS7QX51</accession>
<evidence type="ECO:0000313" key="4">
    <source>
        <dbReference type="Proteomes" id="UP001198565"/>
    </source>
</evidence>
<comment type="caution">
    <text evidence="3">The sequence shown here is derived from an EMBL/GenBank/DDBJ whole genome shotgun (WGS) entry which is preliminary data.</text>
</comment>
<dbReference type="EMBL" id="JAINVZ010000018">
    <property type="protein sequence ID" value="MBY8887780.1"/>
    <property type="molecule type" value="Genomic_DNA"/>
</dbReference>
<gene>
    <name evidence="3" type="ORF">K7472_23485</name>
</gene>
<protein>
    <submittedName>
        <fullName evidence="3">DUF5808 domain-containing protein</fullName>
    </submittedName>
</protein>
<evidence type="ECO:0000313" key="3">
    <source>
        <dbReference type="EMBL" id="MBY8887780.1"/>
    </source>
</evidence>
<dbReference type="Pfam" id="PF19124">
    <property type="entry name" value="DUF5808"/>
    <property type="match status" value="1"/>
</dbReference>
<proteinExistence type="predicted"/>